<reference evidence="1 2" key="1">
    <citation type="submission" date="2017-07" db="EMBL/GenBank/DDBJ databases">
        <title>blaIMP-27 on transferable plasmids in Proteus mirabilis and Providencia rettgeri.</title>
        <authorList>
            <person name="Potter R."/>
        </authorList>
    </citation>
    <scope>NUCLEOTIDE SEQUENCE [LARGE SCALE GENOMIC DNA]</scope>
    <source>
        <strain evidence="1 2">PR1</strain>
    </source>
</reference>
<accession>A0A264VLH3</accession>
<dbReference type="Proteomes" id="UP000216001">
    <property type="component" value="Unassembled WGS sequence"/>
</dbReference>
<dbReference type="EMBL" id="NOWC01000044">
    <property type="protein sequence ID" value="OZS72173.1"/>
    <property type="molecule type" value="Genomic_DNA"/>
</dbReference>
<proteinExistence type="predicted"/>
<evidence type="ECO:0000313" key="1">
    <source>
        <dbReference type="EMBL" id="OZS72173.1"/>
    </source>
</evidence>
<name>A0A264VLH3_PRORE</name>
<dbReference type="AlphaFoldDB" id="A0A264VLH3"/>
<dbReference type="RefSeq" id="WP_094963146.1">
    <property type="nucleotide sequence ID" value="NZ_NOWC01000044.1"/>
</dbReference>
<gene>
    <name evidence="1" type="ORF">CHI95_23345</name>
</gene>
<protein>
    <submittedName>
        <fullName evidence="1">Uncharacterized protein</fullName>
    </submittedName>
</protein>
<sequence>MQQDYSKQVEIFSLVVSELFLIRQVAMHKRPVFRSSLGDIKFSVESLANFLKSYYQEDYKSDLELSMLFFNMLKREYLPDPTVLVSWCINEELTDEAIQKISGLLEDFAEMEFSNQIA</sequence>
<organism evidence="1 2">
    <name type="scientific">Providencia rettgeri</name>
    <dbReference type="NCBI Taxonomy" id="587"/>
    <lineage>
        <taxon>Bacteria</taxon>
        <taxon>Pseudomonadati</taxon>
        <taxon>Pseudomonadota</taxon>
        <taxon>Gammaproteobacteria</taxon>
        <taxon>Enterobacterales</taxon>
        <taxon>Morganellaceae</taxon>
        <taxon>Providencia</taxon>
    </lineage>
</organism>
<comment type="caution">
    <text evidence="1">The sequence shown here is derived from an EMBL/GenBank/DDBJ whole genome shotgun (WGS) entry which is preliminary data.</text>
</comment>
<evidence type="ECO:0000313" key="2">
    <source>
        <dbReference type="Proteomes" id="UP000216001"/>
    </source>
</evidence>